<dbReference type="STRING" id="1797785.A3B45_01920"/>
<dbReference type="AlphaFoldDB" id="A0A1F5KLZ9"/>
<gene>
    <name evidence="1" type="ORF">A3B45_01920</name>
</gene>
<organism evidence="1 2">
    <name type="scientific">Candidatus Daviesbacteria bacterium RIFCSPLOWO2_01_FULL_39_12</name>
    <dbReference type="NCBI Taxonomy" id="1797785"/>
    <lineage>
        <taxon>Bacteria</taxon>
        <taxon>Candidatus Daviesiibacteriota</taxon>
    </lineage>
</organism>
<comment type="caution">
    <text evidence="1">The sequence shown here is derived from an EMBL/GenBank/DDBJ whole genome shotgun (WGS) entry which is preliminary data.</text>
</comment>
<sequence>MGGVITSIRAAANKIEIGGDAHANTIENADISGDAYYQSLINSDVGGSSHPGSSDPTPKVFPISQANIQDWRDKAYQNGGEIIGDITSCPPALNSQRIIGNVNLGSGCSVTVTPPVHIVGDLTMDSNNVFRLASSYGAASGVIVVDGKISMNSNNRFLGTGVGASLLMALSTYDSRSDGISAVVLNSQGNTGVFYADKGIIEPGTNNQFKELTAWGIRLINGSTINYETGLSSTMFSSGPTGSYSIVKGTYQVD</sequence>
<proteinExistence type="predicted"/>
<name>A0A1F5KLZ9_9BACT</name>
<dbReference type="Proteomes" id="UP000178565">
    <property type="component" value="Unassembled WGS sequence"/>
</dbReference>
<evidence type="ECO:0000313" key="1">
    <source>
        <dbReference type="EMBL" id="OGE41958.1"/>
    </source>
</evidence>
<reference evidence="1 2" key="1">
    <citation type="journal article" date="2016" name="Nat. Commun.">
        <title>Thousands of microbial genomes shed light on interconnected biogeochemical processes in an aquifer system.</title>
        <authorList>
            <person name="Anantharaman K."/>
            <person name="Brown C.T."/>
            <person name="Hug L.A."/>
            <person name="Sharon I."/>
            <person name="Castelle C.J."/>
            <person name="Probst A.J."/>
            <person name="Thomas B.C."/>
            <person name="Singh A."/>
            <person name="Wilkins M.J."/>
            <person name="Karaoz U."/>
            <person name="Brodie E.L."/>
            <person name="Williams K.H."/>
            <person name="Hubbard S.S."/>
            <person name="Banfield J.F."/>
        </authorList>
    </citation>
    <scope>NUCLEOTIDE SEQUENCE [LARGE SCALE GENOMIC DNA]</scope>
</reference>
<accession>A0A1F5KLZ9</accession>
<protein>
    <submittedName>
        <fullName evidence="1">Uncharacterized protein</fullName>
    </submittedName>
</protein>
<dbReference type="EMBL" id="MFDM01000031">
    <property type="protein sequence ID" value="OGE41958.1"/>
    <property type="molecule type" value="Genomic_DNA"/>
</dbReference>
<evidence type="ECO:0000313" key="2">
    <source>
        <dbReference type="Proteomes" id="UP000178565"/>
    </source>
</evidence>